<evidence type="ECO:0000256" key="1">
    <source>
        <dbReference type="SAM" id="Phobius"/>
    </source>
</evidence>
<keyword evidence="1" id="KW-0472">Membrane</keyword>
<name>A0A919K701_9ACTN</name>
<gene>
    <name evidence="2" type="ORF">Ari01nite_86980</name>
</gene>
<evidence type="ECO:0000313" key="2">
    <source>
        <dbReference type="EMBL" id="GIF01234.1"/>
    </source>
</evidence>
<keyword evidence="3" id="KW-1185">Reference proteome</keyword>
<keyword evidence="1" id="KW-1133">Transmembrane helix</keyword>
<accession>A0A919K701</accession>
<protein>
    <submittedName>
        <fullName evidence="2">Uncharacterized protein</fullName>
    </submittedName>
</protein>
<dbReference type="AlphaFoldDB" id="A0A919K701"/>
<organism evidence="2 3">
    <name type="scientific">Paractinoplanes rishiriensis</name>
    <dbReference type="NCBI Taxonomy" id="1050105"/>
    <lineage>
        <taxon>Bacteria</taxon>
        <taxon>Bacillati</taxon>
        <taxon>Actinomycetota</taxon>
        <taxon>Actinomycetes</taxon>
        <taxon>Micromonosporales</taxon>
        <taxon>Micromonosporaceae</taxon>
        <taxon>Paractinoplanes</taxon>
    </lineage>
</organism>
<sequence length="125" mass="13649">MQPLPDGHFVAKVRGRDSSVRESDYQLALAVVLELMQDARTRREPVRVSAQNDVVILTGTVGSWDARPPAAKRSMSPAEVAVVLSLWLVLPWLVITTAIPAVPAVLAAVSCTSTVLLVRYLRSRF</sequence>
<comment type="caution">
    <text evidence="2">The sequence shown here is derived from an EMBL/GenBank/DDBJ whole genome shotgun (WGS) entry which is preliminary data.</text>
</comment>
<reference evidence="2" key="1">
    <citation type="submission" date="2021-01" db="EMBL/GenBank/DDBJ databases">
        <title>Whole genome shotgun sequence of Actinoplanes rishiriensis NBRC 108556.</title>
        <authorList>
            <person name="Komaki H."/>
            <person name="Tamura T."/>
        </authorList>
    </citation>
    <scope>NUCLEOTIDE SEQUENCE</scope>
    <source>
        <strain evidence="2">NBRC 108556</strain>
    </source>
</reference>
<keyword evidence="1" id="KW-0812">Transmembrane</keyword>
<feature type="transmembrane region" description="Helical" evidence="1">
    <location>
        <begin position="77"/>
        <end position="95"/>
    </location>
</feature>
<feature type="transmembrane region" description="Helical" evidence="1">
    <location>
        <begin position="101"/>
        <end position="121"/>
    </location>
</feature>
<dbReference type="Proteomes" id="UP000636960">
    <property type="component" value="Unassembled WGS sequence"/>
</dbReference>
<dbReference type="RefSeq" id="WP_203789810.1">
    <property type="nucleotide sequence ID" value="NZ_BOMV01000100.1"/>
</dbReference>
<evidence type="ECO:0000313" key="3">
    <source>
        <dbReference type="Proteomes" id="UP000636960"/>
    </source>
</evidence>
<dbReference type="EMBL" id="BOMV01000100">
    <property type="protein sequence ID" value="GIF01234.1"/>
    <property type="molecule type" value="Genomic_DNA"/>
</dbReference>
<proteinExistence type="predicted"/>